<proteinExistence type="predicted"/>
<dbReference type="AlphaFoldDB" id="A0A1A8FGA2"/>
<protein>
    <submittedName>
        <fullName evidence="1">Uncharacterized protein</fullName>
    </submittedName>
</protein>
<feature type="non-terminal residue" evidence="1">
    <location>
        <position position="1"/>
    </location>
</feature>
<feature type="non-terminal residue" evidence="1">
    <location>
        <position position="111"/>
    </location>
</feature>
<dbReference type="EMBL" id="HAEC01006673">
    <property type="protein sequence ID" value="SBQ74811.1"/>
    <property type="molecule type" value="Transcribed_RNA"/>
</dbReference>
<gene>
    <name evidence="1" type="primary">Nfu_g_1_015649</name>
</gene>
<reference evidence="1" key="2">
    <citation type="submission" date="2016-06" db="EMBL/GenBank/DDBJ databases">
        <title>The genome of a short-lived fish provides insights into sex chromosome evolution and the genetic control of aging.</title>
        <authorList>
            <person name="Reichwald K."/>
            <person name="Felder M."/>
            <person name="Petzold A."/>
            <person name="Koch P."/>
            <person name="Groth M."/>
            <person name="Platzer M."/>
        </authorList>
    </citation>
    <scope>NUCLEOTIDE SEQUENCE</scope>
    <source>
        <tissue evidence="1">Brain</tissue>
    </source>
</reference>
<accession>A0A1A8FGA2</accession>
<dbReference type="EMBL" id="HAEB01011525">
    <property type="protein sequence ID" value="SBQ58052.1"/>
    <property type="molecule type" value="Transcribed_RNA"/>
</dbReference>
<name>A0A1A8FGA2_9TELE</name>
<sequence>GLASSRGSTSSDVSACLRLLPRSGPSCGSGSARVQVLVPALFVNDRPELCWFLPPITSSCGLCFPFDLSSSHFLVFFSCRFCAPHRPDGLFLVVWSRLPCPVFPCLMSLFV</sequence>
<reference evidence="1" key="1">
    <citation type="submission" date="2016-05" db="EMBL/GenBank/DDBJ databases">
        <authorList>
            <person name="Lavstsen T."/>
            <person name="Jespersen J.S."/>
        </authorList>
    </citation>
    <scope>NUCLEOTIDE SEQUENCE</scope>
    <source>
        <tissue evidence="1">Brain</tissue>
    </source>
</reference>
<evidence type="ECO:0000313" key="1">
    <source>
        <dbReference type="EMBL" id="SBQ58052.1"/>
    </source>
</evidence>
<organism evidence="1">
    <name type="scientific">Nothobranchius korthausae</name>
    <dbReference type="NCBI Taxonomy" id="1143690"/>
    <lineage>
        <taxon>Eukaryota</taxon>
        <taxon>Metazoa</taxon>
        <taxon>Chordata</taxon>
        <taxon>Craniata</taxon>
        <taxon>Vertebrata</taxon>
        <taxon>Euteleostomi</taxon>
        <taxon>Actinopterygii</taxon>
        <taxon>Neopterygii</taxon>
        <taxon>Teleostei</taxon>
        <taxon>Neoteleostei</taxon>
        <taxon>Acanthomorphata</taxon>
        <taxon>Ovalentaria</taxon>
        <taxon>Atherinomorphae</taxon>
        <taxon>Cyprinodontiformes</taxon>
        <taxon>Nothobranchiidae</taxon>
        <taxon>Nothobranchius</taxon>
    </lineage>
</organism>